<dbReference type="PANTHER" id="PTHR33096">
    <property type="entry name" value="CXC2 DOMAIN-CONTAINING PROTEIN"/>
    <property type="match status" value="1"/>
</dbReference>
<sequence>MKSRFSDEILRHNGLGNDYHNPKCAYCNATYAADGPTAIRIFKCGDCGEFLQCRACCVSHHSTTPLHVVKEWTGSFWVTASLATLGLVYQLGHGGFPCLFPGDKTYKMTIIEAPTIHQIHMRYCGCSRSDSTDKVDQLLRNTWYPASLTDPATCATFKTLRAFRLYNVVGNMNVNDFIHAMERGTDATASTGMNWLPDRYKPFQRMARQWAFLSRMHRAGCAHKPGGIDATKAGEAGVTCWPCPQDKKNLPPNWRDVEPRFRFLYMLLLAVDANFRLKNRMRTNETDDPPLGPGWSYWVEPDRYRRHLRKYISTCIAFAALLQKDTRVTTGLRSSGIGGCVCARHECVRPNGVGDLQKGERYANMDYIILSALLGFSLMLLTISYDIACQWKKNFPTRHDKMPTELKLPLDNITVQCALPVWHASSHNEECQKENSLSFKPGVGKSDGEGVERVWSVLNPAANHTKDAGRGQRVDSLEDKIDSHNFSKNIGQGDALQRRLIVAIAERDRQVDAFKEISATIERPVRAEWKKKIEAWLEDPTNENPYVLQRKDCRTEAEVRLEVKRDEDSTMLGATSPVLGSTATAFLIAGLQIEEAQRRIIAELGGTALLTADREGKLHDWRHALLVKISKFRDLQKIYMPGAAAVLAAAEAARDPDTPPPKAERIKLLMPSQMRHDPNDLLRGCVKGLLNMEAKLRVAQCNNSLVKLRARLHAKRHFIAFRNEHVTGQIQSTKARTLIGQIGERVEACAQKYRHARTALIELSGEAGTVQFRELRPQDIQLDGDAGETDTAARKKLAMINAGRGARAPRNAPGESRRVMSWIWTAPGALDDEEARLHDSVRVEWARAHARKKRWEEEVMTLREEMRRVLRYLAWQSEWWRDHMAVRADVDCLEIAAGLRAYALKQADLHDRLAAFFERKWKMPAAEAARRLVALEAAALEEDADLAEFFSHLV</sequence>
<dbReference type="InterPro" id="IPR041457">
    <property type="entry name" value="CxC2_KDZ-assoc"/>
</dbReference>
<evidence type="ECO:0000259" key="1">
    <source>
        <dbReference type="Pfam" id="PF18803"/>
    </source>
</evidence>
<dbReference type="EMBL" id="JARJCM010000006">
    <property type="protein sequence ID" value="KAJ7044907.1"/>
    <property type="molecule type" value="Genomic_DNA"/>
</dbReference>
<evidence type="ECO:0000313" key="3">
    <source>
        <dbReference type="Proteomes" id="UP001218188"/>
    </source>
</evidence>
<keyword evidence="3" id="KW-1185">Reference proteome</keyword>
<reference evidence="2" key="1">
    <citation type="submission" date="2023-03" db="EMBL/GenBank/DDBJ databases">
        <title>Massive genome expansion in bonnet fungi (Mycena s.s.) driven by repeated elements and novel gene families across ecological guilds.</title>
        <authorList>
            <consortium name="Lawrence Berkeley National Laboratory"/>
            <person name="Harder C.B."/>
            <person name="Miyauchi S."/>
            <person name="Viragh M."/>
            <person name="Kuo A."/>
            <person name="Thoen E."/>
            <person name="Andreopoulos B."/>
            <person name="Lu D."/>
            <person name="Skrede I."/>
            <person name="Drula E."/>
            <person name="Henrissat B."/>
            <person name="Morin E."/>
            <person name="Kohler A."/>
            <person name="Barry K."/>
            <person name="LaButti K."/>
            <person name="Morin E."/>
            <person name="Salamov A."/>
            <person name="Lipzen A."/>
            <person name="Mereny Z."/>
            <person name="Hegedus B."/>
            <person name="Baldrian P."/>
            <person name="Stursova M."/>
            <person name="Weitz H."/>
            <person name="Taylor A."/>
            <person name="Grigoriev I.V."/>
            <person name="Nagy L.G."/>
            <person name="Martin F."/>
            <person name="Kauserud H."/>
        </authorList>
    </citation>
    <scope>NUCLEOTIDE SEQUENCE</scope>
    <source>
        <strain evidence="2">CBHHK200</strain>
    </source>
</reference>
<comment type="caution">
    <text evidence="2">The sequence shown here is derived from an EMBL/GenBank/DDBJ whole genome shotgun (WGS) entry which is preliminary data.</text>
</comment>
<feature type="domain" description="CxC2-like cysteine cluster KDZ transposase-associated" evidence="1">
    <location>
        <begin position="82"/>
        <end position="188"/>
    </location>
</feature>
<dbReference type="Proteomes" id="UP001218188">
    <property type="component" value="Unassembled WGS sequence"/>
</dbReference>
<dbReference type="InterPro" id="IPR040521">
    <property type="entry name" value="KDZ"/>
</dbReference>
<dbReference type="PANTHER" id="PTHR33096:SF1">
    <property type="entry name" value="CXC1-LIKE CYSTEINE CLUSTER ASSOCIATED WITH KDZ TRANSPOSASES DOMAIN-CONTAINING PROTEIN"/>
    <property type="match status" value="1"/>
</dbReference>
<proteinExistence type="predicted"/>
<accession>A0AAD6TJC1</accession>
<dbReference type="Pfam" id="PF18803">
    <property type="entry name" value="CxC2"/>
    <property type="match status" value="1"/>
</dbReference>
<evidence type="ECO:0000313" key="2">
    <source>
        <dbReference type="EMBL" id="KAJ7044907.1"/>
    </source>
</evidence>
<dbReference type="Pfam" id="PF18758">
    <property type="entry name" value="KDZ"/>
    <property type="match status" value="1"/>
</dbReference>
<dbReference type="AlphaFoldDB" id="A0AAD6TJC1"/>
<protein>
    <recommendedName>
        <fullName evidence="1">CxC2-like cysteine cluster KDZ transposase-associated domain-containing protein</fullName>
    </recommendedName>
</protein>
<gene>
    <name evidence="2" type="ORF">C8F04DRAFT_941428</name>
</gene>
<organism evidence="2 3">
    <name type="scientific">Mycena alexandri</name>
    <dbReference type="NCBI Taxonomy" id="1745969"/>
    <lineage>
        <taxon>Eukaryota</taxon>
        <taxon>Fungi</taxon>
        <taxon>Dikarya</taxon>
        <taxon>Basidiomycota</taxon>
        <taxon>Agaricomycotina</taxon>
        <taxon>Agaricomycetes</taxon>
        <taxon>Agaricomycetidae</taxon>
        <taxon>Agaricales</taxon>
        <taxon>Marasmiineae</taxon>
        <taxon>Mycenaceae</taxon>
        <taxon>Mycena</taxon>
    </lineage>
</organism>
<name>A0AAD6TJC1_9AGAR</name>